<organism evidence="2 3">
    <name type="scientific">Vitis vinifera</name>
    <name type="common">Grape</name>
    <dbReference type="NCBI Taxonomy" id="29760"/>
    <lineage>
        <taxon>Eukaryota</taxon>
        <taxon>Viridiplantae</taxon>
        <taxon>Streptophyta</taxon>
        <taxon>Embryophyta</taxon>
        <taxon>Tracheophyta</taxon>
        <taxon>Spermatophyta</taxon>
        <taxon>Magnoliopsida</taxon>
        <taxon>eudicotyledons</taxon>
        <taxon>Gunneridae</taxon>
        <taxon>Pentapetalae</taxon>
        <taxon>rosids</taxon>
        <taxon>Vitales</taxon>
        <taxon>Vitaceae</taxon>
        <taxon>Viteae</taxon>
        <taxon>Vitis</taxon>
    </lineage>
</organism>
<gene>
    <name evidence="2" type="primary">MAIL3_84</name>
    <name evidence="2" type="ORF">CK203_027571</name>
</gene>
<dbReference type="Pfam" id="PF10536">
    <property type="entry name" value="PMD"/>
    <property type="match status" value="1"/>
</dbReference>
<dbReference type="Proteomes" id="UP000288805">
    <property type="component" value="Unassembled WGS sequence"/>
</dbReference>
<sequence>MVSARFRRHPRGLRNYFATPSYLHKAAKLASTLRFPAPFSRHALCKMLLSARSDWLVMAATSSFQLRIAHRLKHWIVDFLNFEMVLWDPYMEDLVAHLPMISLADQEIWRTMSPLVYFDIVEWHRLKRVLRQFGL</sequence>
<evidence type="ECO:0000259" key="1">
    <source>
        <dbReference type="Pfam" id="PF10536"/>
    </source>
</evidence>
<evidence type="ECO:0000313" key="2">
    <source>
        <dbReference type="EMBL" id="RVX06230.1"/>
    </source>
</evidence>
<proteinExistence type="predicted"/>
<dbReference type="AlphaFoldDB" id="A0A438JB94"/>
<comment type="caution">
    <text evidence="2">The sequence shown here is derived from an EMBL/GenBank/DDBJ whole genome shotgun (WGS) entry which is preliminary data.</text>
</comment>
<dbReference type="EMBL" id="QGNW01000052">
    <property type="protein sequence ID" value="RVX06230.1"/>
    <property type="molecule type" value="Genomic_DNA"/>
</dbReference>
<evidence type="ECO:0000313" key="3">
    <source>
        <dbReference type="Proteomes" id="UP000288805"/>
    </source>
</evidence>
<name>A0A438JB94_VITVI</name>
<reference evidence="2 3" key="1">
    <citation type="journal article" date="2018" name="PLoS Genet.">
        <title>Population sequencing reveals clonal diversity and ancestral inbreeding in the grapevine cultivar Chardonnay.</title>
        <authorList>
            <person name="Roach M.J."/>
            <person name="Johnson D.L."/>
            <person name="Bohlmann J."/>
            <person name="van Vuuren H.J."/>
            <person name="Jones S.J."/>
            <person name="Pretorius I.S."/>
            <person name="Schmidt S.A."/>
            <person name="Borneman A.R."/>
        </authorList>
    </citation>
    <scope>NUCLEOTIDE SEQUENCE [LARGE SCALE GENOMIC DNA]</scope>
    <source>
        <strain evidence="3">cv. Chardonnay</strain>
        <tissue evidence="2">Leaf</tissue>
    </source>
</reference>
<feature type="domain" description="Aminotransferase-like plant mobile" evidence="1">
    <location>
        <begin position="77"/>
        <end position="135"/>
    </location>
</feature>
<dbReference type="InterPro" id="IPR019557">
    <property type="entry name" value="AminoTfrase-like_pln_mobile"/>
</dbReference>
<protein>
    <submittedName>
        <fullName evidence="2">Serine/threonine-protein phosphatase 7 long form-like</fullName>
    </submittedName>
</protein>
<accession>A0A438JB94</accession>